<dbReference type="RefSeq" id="WP_322609600.1">
    <property type="nucleotide sequence ID" value="NZ_JARVCO010000012.1"/>
</dbReference>
<dbReference type="CDD" id="cd04188">
    <property type="entry name" value="DPG_synthase"/>
    <property type="match status" value="1"/>
</dbReference>
<evidence type="ECO:0000256" key="2">
    <source>
        <dbReference type="ARBA" id="ARBA00004922"/>
    </source>
</evidence>
<evidence type="ECO:0000256" key="10">
    <source>
        <dbReference type="ARBA" id="ARBA00022989"/>
    </source>
</evidence>
<feature type="transmembrane region" description="Helical" evidence="13">
    <location>
        <begin position="371"/>
        <end position="390"/>
    </location>
</feature>
<evidence type="ECO:0000256" key="12">
    <source>
        <dbReference type="ARBA" id="ARBA00045097"/>
    </source>
</evidence>
<feature type="transmembrane region" description="Helical" evidence="13">
    <location>
        <begin position="613"/>
        <end position="632"/>
    </location>
</feature>
<dbReference type="Pfam" id="PF00535">
    <property type="entry name" value="Glycos_transf_2"/>
    <property type="match status" value="1"/>
</dbReference>
<keyword evidence="16" id="KW-1185">Reference proteome</keyword>
<dbReference type="Proteomes" id="UP001290861">
    <property type="component" value="Unassembled WGS sequence"/>
</dbReference>
<accession>A0ABU5N066</accession>
<evidence type="ECO:0000313" key="15">
    <source>
        <dbReference type="EMBL" id="MDZ8119818.1"/>
    </source>
</evidence>
<evidence type="ECO:0000256" key="6">
    <source>
        <dbReference type="ARBA" id="ARBA00022679"/>
    </source>
</evidence>
<dbReference type="InterPro" id="IPR029044">
    <property type="entry name" value="Nucleotide-diphossugar_trans"/>
</dbReference>
<feature type="transmembrane region" description="Helical" evidence="13">
    <location>
        <begin position="340"/>
        <end position="359"/>
    </location>
</feature>
<evidence type="ECO:0000259" key="14">
    <source>
        <dbReference type="Pfam" id="PF00535"/>
    </source>
</evidence>
<feature type="transmembrane region" description="Helical" evidence="13">
    <location>
        <begin position="259"/>
        <end position="283"/>
    </location>
</feature>
<evidence type="ECO:0000313" key="16">
    <source>
        <dbReference type="Proteomes" id="UP001290861"/>
    </source>
</evidence>
<comment type="similarity">
    <text evidence="3">Belongs to the glycosyltransferase 2 family.</text>
</comment>
<evidence type="ECO:0000256" key="7">
    <source>
        <dbReference type="ARBA" id="ARBA00022692"/>
    </source>
</evidence>
<keyword evidence="10 13" id="KW-1133">Transmembrane helix</keyword>
<keyword evidence="7 13" id="KW-0812">Transmembrane</keyword>
<feature type="domain" description="Glycosyltransferase 2-like" evidence="14">
    <location>
        <begin position="4"/>
        <end position="148"/>
    </location>
</feature>
<feature type="transmembrane region" description="Helical" evidence="13">
    <location>
        <begin position="546"/>
        <end position="567"/>
    </location>
</feature>
<comment type="catalytic activity">
    <reaction evidence="12">
        <text>a di-trans,poly-cis-dolichyl phosphate + UDP-alpha-D-glucose = a di-trans,poly-cis-dolichyl beta-D-glucosyl phosphate + UDP</text>
        <dbReference type="Rhea" id="RHEA:15401"/>
        <dbReference type="Rhea" id="RHEA-COMP:19498"/>
        <dbReference type="Rhea" id="RHEA-COMP:19502"/>
        <dbReference type="ChEBI" id="CHEBI:57525"/>
        <dbReference type="ChEBI" id="CHEBI:57683"/>
        <dbReference type="ChEBI" id="CHEBI:58223"/>
        <dbReference type="ChEBI" id="CHEBI:58885"/>
        <dbReference type="EC" id="2.4.1.117"/>
    </reaction>
    <physiologicalReaction direction="left-to-right" evidence="12">
        <dbReference type="Rhea" id="RHEA:15402"/>
    </physiologicalReaction>
</comment>
<proteinExistence type="inferred from homology"/>
<comment type="pathway">
    <text evidence="2">Protein modification; protein glycosylation.</text>
</comment>
<keyword evidence="11 13" id="KW-0472">Membrane</keyword>
<feature type="transmembrane region" description="Helical" evidence="13">
    <location>
        <begin position="638"/>
        <end position="658"/>
    </location>
</feature>
<feature type="transmembrane region" description="Helical" evidence="13">
    <location>
        <begin position="295"/>
        <end position="320"/>
    </location>
</feature>
<dbReference type="EC" id="2.4.1.117" evidence="4"/>
<evidence type="ECO:0000256" key="3">
    <source>
        <dbReference type="ARBA" id="ARBA00006739"/>
    </source>
</evidence>
<dbReference type="Gene3D" id="3.90.550.10">
    <property type="entry name" value="Spore Coat Polysaccharide Biosynthesis Protein SpsA, Chain A"/>
    <property type="match status" value="1"/>
</dbReference>
<dbReference type="EMBL" id="JARVCO010000012">
    <property type="protein sequence ID" value="MDZ8119818.1"/>
    <property type="molecule type" value="Genomic_DNA"/>
</dbReference>
<dbReference type="InterPro" id="IPR001173">
    <property type="entry name" value="Glyco_trans_2-like"/>
</dbReference>
<dbReference type="SUPFAM" id="SSF53448">
    <property type="entry name" value="Nucleotide-diphospho-sugar transferases"/>
    <property type="match status" value="1"/>
</dbReference>
<comment type="subcellular location">
    <subcellularLocation>
        <location evidence="1">Endoplasmic reticulum membrane</location>
        <topology evidence="1">Single-pass membrane protein</topology>
    </subcellularLocation>
</comment>
<feature type="transmembrane region" description="Helical" evidence="13">
    <location>
        <begin position="438"/>
        <end position="456"/>
    </location>
</feature>
<feature type="transmembrane region" description="Helical" evidence="13">
    <location>
        <begin position="468"/>
        <end position="486"/>
    </location>
</feature>
<dbReference type="GO" id="GO:0016757">
    <property type="term" value="F:glycosyltransferase activity"/>
    <property type="evidence" value="ECO:0007669"/>
    <property type="project" value="UniProtKB-KW"/>
</dbReference>
<keyword evidence="6 15" id="KW-0808">Transferase</keyword>
<organism evidence="15 16">
    <name type="scientific">Pontiella agarivorans</name>
    <dbReference type="NCBI Taxonomy" id="3038953"/>
    <lineage>
        <taxon>Bacteria</taxon>
        <taxon>Pseudomonadati</taxon>
        <taxon>Kiritimatiellota</taxon>
        <taxon>Kiritimatiellia</taxon>
        <taxon>Kiritimatiellales</taxon>
        <taxon>Pontiellaceae</taxon>
        <taxon>Pontiella</taxon>
    </lineage>
</organism>
<name>A0ABU5N066_9BACT</name>
<keyword evidence="5 15" id="KW-0328">Glycosyltransferase</keyword>
<feature type="transmembrane region" description="Helical" evidence="13">
    <location>
        <begin position="402"/>
        <end position="426"/>
    </location>
</feature>
<evidence type="ECO:0000256" key="13">
    <source>
        <dbReference type="SAM" id="Phobius"/>
    </source>
</evidence>
<evidence type="ECO:0000256" key="5">
    <source>
        <dbReference type="ARBA" id="ARBA00022676"/>
    </source>
</evidence>
<protein>
    <recommendedName>
        <fullName evidence="4">dolichyl-phosphate beta-glucosyltransferase</fullName>
        <ecNumber evidence="4">2.4.1.117</ecNumber>
    </recommendedName>
</protein>
<sequence>MKFSIVIPAHNEEKRLPPVLEAYASFFQQQMGNDAEIIVVANGCEDATASVAQDIARRNSNIRVVDESKRIGKGGAVILGVKQAVGDYIGFVDADGATAPEEFFRLYEKSQGRAGVIGSRWIKGADVTIPQKSMRLFSSRAFNWIIRILLGLKYKDTQCGAKVFSSAAWKSILPHIGITRFAFDVDLLYQLKRNQYSIAEEPTVWKDVEGSKVRFFNSSLDMFLAVVRMRLLYSPLKCTVHIYDRFLSRLVEFLRKDSLFCHAMMLFMASMVANVCNVTFQMVVVRALSPVDYALLATFLSLFAIVTRPLGTLATATTHYTSLLMNEGRSGSVKRLARKWILIGGIPSIICSAVCIVFARQIAALFDLERVAPVVVSAAALPALFLTPVVGGTMRGMQQFGWLAVSSVAGAIGRVAIGAALVLLLFPACGWALLGHVSGAYLNLLISLTVMLLLVYRFPADGETLPSFRLYLFQCFFIQFGMALLLNGDVVFVKHFLPEETDFAKAATLGRMVVFMTASITMAMFPKVSSAGKFTQEHRKIYLRGVAYTALFLTGSFLFCVFFPHFLHRFLFRVLEPSPDLIAQTRWMAVVMGIAVLLGINTTLLLAQRYFKAAAIVVAAAALYYGGVQLFHDSTFEIIAVAGLANLLGLIGTSWLILRQKTEEDV</sequence>
<evidence type="ECO:0000256" key="11">
    <source>
        <dbReference type="ARBA" id="ARBA00023136"/>
    </source>
</evidence>
<reference evidence="15 16" key="1">
    <citation type="journal article" date="2024" name="Appl. Environ. Microbiol.">
        <title>Pontiella agarivorans sp. nov., a novel marine anaerobic bacterium capable of degrading macroalgal polysaccharides and fixing nitrogen.</title>
        <authorList>
            <person name="Liu N."/>
            <person name="Kivenson V."/>
            <person name="Peng X."/>
            <person name="Cui Z."/>
            <person name="Lankiewicz T.S."/>
            <person name="Gosselin K.M."/>
            <person name="English C.J."/>
            <person name="Blair E.M."/>
            <person name="O'Malley M.A."/>
            <person name="Valentine D.L."/>
        </authorList>
    </citation>
    <scope>NUCLEOTIDE SEQUENCE [LARGE SCALE GENOMIC DNA]</scope>
    <source>
        <strain evidence="15 16">NLcol2</strain>
    </source>
</reference>
<dbReference type="PANTHER" id="PTHR10859:SF91">
    <property type="entry name" value="DOLICHYL-PHOSPHATE BETA-GLUCOSYLTRANSFERASE"/>
    <property type="match status" value="1"/>
</dbReference>
<evidence type="ECO:0000256" key="8">
    <source>
        <dbReference type="ARBA" id="ARBA00022824"/>
    </source>
</evidence>
<comment type="caution">
    <text evidence="15">The sequence shown here is derived from an EMBL/GenBank/DDBJ whole genome shotgun (WGS) entry which is preliminary data.</text>
</comment>
<evidence type="ECO:0000256" key="9">
    <source>
        <dbReference type="ARBA" id="ARBA00022968"/>
    </source>
</evidence>
<evidence type="ECO:0000256" key="4">
    <source>
        <dbReference type="ARBA" id="ARBA00012583"/>
    </source>
</evidence>
<keyword evidence="8" id="KW-0256">Endoplasmic reticulum</keyword>
<feature type="transmembrane region" description="Helical" evidence="13">
    <location>
        <begin position="587"/>
        <end position="606"/>
    </location>
</feature>
<gene>
    <name evidence="15" type="ORF">P9H32_14405</name>
</gene>
<keyword evidence="9" id="KW-0735">Signal-anchor</keyword>
<dbReference type="InterPro" id="IPR035518">
    <property type="entry name" value="DPG_synthase"/>
</dbReference>
<dbReference type="PANTHER" id="PTHR10859">
    <property type="entry name" value="GLYCOSYL TRANSFERASE"/>
    <property type="match status" value="1"/>
</dbReference>
<evidence type="ECO:0000256" key="1">
    <source>
        <dbReference type="ARBA" id="ARBA00004389"/>
    </source>
</evidence>